<keyword evidence="3" id="KW-1185">Reference proteome</keyword>
<evidence type="ECO:0000313" key="2">
    <source>
        <dbReference type="EMBL" id="KZV54029.1"/>
    </source>
</evidence>
<feature type="region of interest" description="Disordered" evidence="1">
    <location>
        <begin position="191"/>
        <end position="224"/>
    </location>
</feature>
<feature type="compositionally biased region" description="Basic residues" evidence="1">
    <location>
        <begin position="139"/>
        <end position="148"/>
    </location>
</feature>
<dbReference type="AlphaFoldDB" id="A0A2Z7D683"/>
<feature type="compositionally biased region" description="Gly residues" evidence="1">
    <location>
        <begin position="215"/>
        <end position="224"/>
    </location>
</feature>
<feature type="compositionally biased region" description="Basic and acidic residues" evidence="1">
    <location>
        <begin position="122"/>
        <end position="131"/>
    </location>
</feature>
<dbReference type="EMBL" id="KQ989658">
    <property type="protein sequence ID" value="KZV54029.1"/>
    <property type="molecule type" value="Genomic_DNA"/>
</dbReference>
<dbReference type="Proteomes" id="UP000250235">
    <property type="component" value="Unassembled WGS sequence"/>
</dbReference>
<feature type="compositionally biased region" description="Basic and acidic residues" evidence="1">
    <location>
        <begin position="72"/>
        <end position="87"/>
    </location>
</feature>
<feature type="compositionally biased region" description="Polar residues" evidence="1">
    <location>
        <begin position="61"/>
        <end position="71"/>
    </location>
</feature>
<evidence type="ECO:0000313" key="3">
    <source>
        <dbReference type="Proteomes" id="UP000250235"/>
    </source>
</evidence>
<reference evidence="2 3" key="1">
    <citation type="journal article" date="2015" name="Proc. Natl. Acad. Sci. U.S.A.">
        <title>The resurrection genome of Boea hygrometrica: A blueprint for survival of dehydration.</title>
        <authorList>
            <person name="Xiao L."/>
            <person name="Yang G."/>
            <person name="Zhang L."/>
            <person name="Yang X."/>
            <person name="Zhao S."/>
            <person name="Ji Z."/>
            <person name="Zhou Q."/>
            <person name="Hu M."/>
            <person name="Wang Y."/>
            <person name="Chen M."/>
            <person name="Xu Y."/>
            <person name="Jin H."/>
            <person name="Xiao X."/>
            <person name="Hu G."/>
            <person name="Bao F."/>
            <person name="Hu Y."/>
            <person name="Wan P."/>
            <person name="Li L."/>
            <person name="Deng X."/>
            <person name="Kuang T."/>
            <person name="Xiang C."/>
            <person name="Zhu J.K."/>
            <person name="Oliver M.J."/>
            <person name="He Y."/>
        </authorList>
    </citation>
    <scope>NUCLEOTIDE SEQUENCE [LARGE SCALE GENOMIC DNA]</scope>
    <source>
        <strain evidence="3">cv. XS01</strain>
    </source>
</reference>
<protein>
    <submittedName>
        <fullName evidence="2">Uncharacterized protein</fullName>
    </submittedName>
</protein>
<name>A0A2Z7D683_9LAMI</name>
<organism evidence="2 3">
    <name type="scientific">Dorcoceras hygrometricum</name>
    <dbReference type="NCBI Taxonomy" id="472368"/>
    <lineage>
        <taxon>Eukaryota</taxon>
        <taxon>Viridiplantae</taxon>
        <taxon>Streptophyta</taxon>
        <taxon>Embryophyta</taxon>
        <taxon>Tracheophyta</taxon>
        <taxon>Spermatophyta</taxon>
        <taxon>Magnoliopsida</taxon>
        <taxon>eudicotyledons</taxon>
        <taxon>Gunneridae</taxon>
        <taxon>Pentapetalae</taxon>
        <taxon>asterids</taxon>
        <taxon>lamiids</taxon>
        <taxon>Lamiales</taxon>
        <taxon>Gesneriaceae</taxon>
        <taxon>Didymocarpoideae</taxon>
        <taxon>Trichosporeae</taxon>
        <taxon>Loxocarpinae</taxon>
        <taxon>Dorcoceras</taxon>
    </lineage>
</organism>
<accession>A0A2Z7D683</accession>
<gene>
    <name evidence="2" type="ORF">F511_29647</name>
</gene>
<sequence>MRAARAHVVSRDAAPSCDIITRDVTHHLTTRRRKHRLIQPPNATIARAVKNVACEERRPTAQGSGHQARNQRATEGHRPRDASRDSGQRVAHPSVKPRQRVAQSFARRGRHVSAGSCKPLRRRDAWTRDSVARPARASRASRVRAMGRRRTRRLPAVVLQIAVDNRQSGPRPEPRLLRQAALEALTNSARMDSPRRVGRKRISGDNGRRRRRRTAGGGGGVWRGGKGRLALGLGKSHFPKSSSRAQHIELSIRAGISNLVLV</sequence>
<feature type="region of interest" description="Disordered" evidence="1">
    <location>
        <begin position="55"/>
        <end position="148"/>
    </location>
</feature>
<proteinExistence type="predicted"/>
<evidence type="ECO:0000256" key="1">
    <source>
        <dbReference type="SAM" id="MobiDB-lite"/>
    </source>
</evidence>